<keyword evidence="6" id="KW-0961">Cell wall biogenesis/degradation</keyword>
<comment type="similarity">
    <text evidence="1">Belongs to the FemABX family.</text>
</comment>
<keyword evidence="2" id="KW-0808">Transferase</keyword>
<dbReference type="GO" id="GO:0016755">
    <property type="term" value="F:aminoacyltransferase activity"/>
    <property type="evidence" value="ECO:0007669"/>
    <property type="project" value="InterPro"/>
</dbReference>
<reference evidence="8 9" key="1">
    <citation type="submission" date="2016-10" db="EMBL/GenBank/DDBJ databases">
        <authorList>
            <person name="de Groot N.N."/>
        </authorList>
    </citation>
    <scope>NUCLEOTIDE SEQUENCE [LARGE SCALE GENOMIC DNA]</scope>
    <source>
        <strain evidence="8 9">CGMCC 1.3430</strain>
    </source>
</reference>
<keyword evidence="3" id="KW-0133">Cell shape</keyword>
<dbReference type="InterPro" id="IPR003447">
    <property type="entry name" value="FEMABX"/>
</dbReference>
<evidence type="ECO:0000256" key="5">
    <source>
        <dbReference type="ARBA" id="ARBA00023315"/>
    </source>
</evidence>
<dbReference type="EMBL" id="FNRM01000004">
    <property type="protein sequence ID" value="SEA58342.1"/>
    <property type="molecule type" value="Genomic_DNA"/>
</dbReference>
<dbReference type="PANTHER" id="PTHR36174">
    <property type="entry name" value="LIPID II:GLYCINE GLYCYLTRANSFERASE"/>
    <property type="match status" value="1"/>
</dbReference>
<name>A0A1H4CE57_ALKAM</name>
<dbReference type="InterPro" id="IPR016181">
    <property type="entry name" value="Acyl_CoA_acyltransferase"/>
</dbReference>
<dbReference type="GO" id="GO:0071555">
    <property type="term" value="P:cell wall organization"/>
    <property type="evidence" value="ECO:0007669"/>
    <property type="project" value="UniProtKB-KW"/>
</dbReference>
<evidence type="ECO:0000256" key="4">
    <source>
        <dbReference type="ARBA" id="ARBA00022984"/>
    </source>
</evidence>
<organism evidence="8 9">
    <name type="scientific">Alkalimonas amylolytica</name>
    <dbReference type="NCBI Taxonomy" id="152573"/>
    <lineage>
        <taxon>Bacteria</taxon>
        <taxon>Pseudomonadati</taxon>
        <taxon>Pseudomonadota</taxon>
        <taxon>Gammaproteobacteria</taxon>
        <taxon>Alkalimonas</taxon>
    </lineage>
</organism>
<dbReference type="GO" id="GO:0008360">
    <property type="term" value="P:regulation of cell shape"/>
    <property type="evidence" value="ECO:0007669"/>
    <property type="project" value="UniProtKB-KW"/>
</dbReference>
<proteinExistence type="inferred from homology"/>
<evidence type="ECO:0000313" key="9">
    <source>
        <dbReference type="Proteomes" id="UP000198773"/>
    </source>
</evidence>
<dbReference type="Proteomes" id="UP000198773">
    <property type="component" value="Unassembled WGS sequence"/>
</dbReference>
<keyword evidence="9" id="KW-1185">Reference proteome</keyword>
<sequence>MNATTRMEPLINACTFHELAAEDQPEADAFIATLATASPYIHSGWRRAVEQAYGHTPGCLVVRDTRQPEQPILGILPYVRFKRPLASCRLISQPFCDFSGPLAVSSELEQALVQQLQNRQPEAVEIRYGHVANPEFSSQKVRMVTVLPASSEALLASYKPKLRSQIKKAEKNGLTAEVRTDREAVRLFYQVYSANMKRLGSPPHSVAWFDAILQHYPAGQAVIGLVWYQDVVVGAGLVLLQGEQAVIPWASTLADYNYLAPNMLLYWTLQAHLADHGVRFFDMGRSTPQEGTYRFKKQWGAEPVPLDWQLLKPQHSGITHLLSADDAGPSRLRSLAEKAWQQLPLPLANGLGARIRRYIAL</sequence>
<evidence type="ECO:0000256" key="6">
    <source>
        <dbReference type="ARBA" id="ARBA00023316"/>
    </source>
</evidence>
<dbReference type="AlphaFoldDB" id="A0A1H4CE57"/>
<dbReference type="STRING" id="152573.SAMN04488051_104105"/>
<dbReference type="GO" id="GO:0009252">
    <property type="term" value="P:peptidoglycan biosynthetic process"/>
    <property type="evidence" value="ECO:0007669"/>
    <property type="project" value="UniProtKB-KW"/>
</dbReference>
<dbReference type="Gene3D" id="3.40.630.30">
    <property type="match status" value="1"/>
</dbReference>
<evidence type="ECO:0000256" key="3">
    <source>
        <dbReference type="ARBA" id="ARBA00022960"/>
    </source>
</evidence>
<accession>A0A1H4CE57</accession>
<dbReference type="Pfam" id="PF13480">
    <property type="entry name" value="Acetyltransf_6"/>
    <property type="match status" value="1"/>
</dbReference>
<keyword evidence="4" id="KW-0573">Peptidoglycan synthesis</keyword>
<evidence type="ECO:0000259" key="7">
    <source>
        <dbReference type="Pfam" id="PF13480"/>
    </source>
</evidence>
<evidence type="ECO:0000256" key="2">
    <source>
        <dbReference type="ARBA" id="ARBA00022679"/>
    </source>
</evidence>
<evidence type="ECO:0000256" key="1">
    <source>
        <dbReference type="ARBA" id="ARBA00009943"/>
    </source>
</evidence>
<feature type="domain" description="BioF2-like acetyltransferase" evidence="7">
    <location>
        <begin position="160"/>
        <end position="297"/>
    </location>
</feature>
<dbReference type="InterPro" id="IPR050644">
    <property type="entry name" value="PG_Glycine_Bridge_Synth"/>
</dbReference>
<dbReference type="OrthoDB" id="9773932at2"/>
<dbReference type="InterPro" id="IPR038740">
    <property type="entry name" value="BioF2-like_GNAT_dom"/>
</dbReference>
<keyword evidence="5" id="KW-0012">Acyltransferase</keyword>
<evidence type="ECO:0000313" key="8">
    <source>
        <dbReference type="EMBL" id="SEA58342.1"/>
    </source>
</evidence>
<dbReference type="PANTHER" id="PTHR36174:SF1">
    <property type="entry name" value="LIPID II:GLYCINE GLYCYLTRANSFERASE"/>
    <property type="match status" value="1"/>
</dbReference>
<dbReference type="PROSITE" id="PS51191">
    <property type="entry name" value="FEMABX"/>
    <property type="match status" value="1"/>
</dbReference>
<gene>
    <name evidence="8" type="ORF">SAMN04488051_104105</name>
</gene>
<protein>
    <submittedName>
        <fullName evidence="8">FemAB-related protein, PEP-CTERM system-associated</fullName>
    </submittedName>
</protein>
<dbReference type="SUPFAM" id="SSF55729">
    <property type="entry name" value="Acyl-CoA N-acyltransferases (Nat)"/>
    <property type="match status" value="1"/>
</dbReference>